<keyword evidence="4" id="KW-1185">Reference proteome</keyword>
<gene>
    <name evidence="3" type="ORF">PGLA_04420</name>
</gene>
<dbReference type="AlphaFoldDB" id="A0A168N809"/>
<dbReference type="RefSeq" id="WP_068529270.1">
    <property type="nucleotide sequence ID" value="NZ_LVJH01000003.1"/>
</dbReference>
<dbReference type="OrthoDB" id="1878078at2"/>
<keyword evidence="2" id="KW-1133">Transmembrane helix</keyword>
<dbReference type="Gene3D" id="3.55.50.10">
    <property type="entry name" value="Baseplate protein-like domains"/>
    <property type="match status" value="1"/>
</dbReference>
<proteinExistence type="predicted"/>
<feature type="compositionally biased region" description="Polar residues" evidence="1">
    <location>
        <begin position="722"/>
        <end position="735"/>
    </location>
</feature>
<dbReference type="Proteomes" id="UP000076967">
    <property type="component" value="Unassembled WGS sequence"/>
</dbReference>
<organism evidence="3 4">
    <name type="scientific">Paenibacillus glacialis</name>
    <dbReference type="NCBI Taxonomy" id="494026"/>
    <lineage>
        <taxon>Bacteria</taxon>
        <taxon>Bacillati</taxon>
        <taxon>Bacillota</taxon>
        <taxon>Bacilli</taxon>
        <taxon>Bacillales</taxon>
        <taxon>Paenibacillaceae</taxon>
        <taxon>Paenibacillus</taxon>
    </lineage>
</organism>
<reference evidence="3 4" key="1">
    <citation type="submission" date="2016-03" db="EMBL/GenBank/DDBJ databases">
        <title>Draft genome sequence of Paenibacillus glacialis DSM 22343.</title>
        <authorList>
            <person name="Shin S.-K."/>
            <person name="Yi H."/>
        </authorList>
    </citation>
    <scope>NUCLEOTIDE SEQUENCE [LARGE SCALE GENOMIC DNA]</scope>
    <source>
        <strain evidence="3 4">DSM 22343</strain>
    </source>
</reference>
<evidence type="ECO:0000313" key="3">
    <source>
        <dbReference type="EMBL" id="OAB45502.1"/>
    </source>
</evidence>
<evidence type="ECO:0000256" key="1">
    <source>
        <dbReference type="SAM" id="MobiDB-lite"/>
    </source>
</evidence>
<dbReference type="EMBL" id="LVJH01000003">
    <property type="protein sequence ID" value="OAB45502.1"/>
    <property type="molecule type" value="Genomic_DNA"/>
</dbReference>
<dbReference type="InterPro" id="IPR028897">
    <property type="entry name" value="Tox-HDC_dom"/>
</dbReference>
<sequence>MITYDSVVIKAPYSIQKIISLDITVRPGEHARATIKGIVDDSFQIQSTTGAMWEDELVLSDKINDEQVIIFKGLISSVKNTHVNGVYYVEIESLSGSIQLDIQKRKRSFQDISMTYDTLLKNIMKEHPGADISCNIGEGLPIGEPIIQYEETDWELINRLASHFQQFVTSDLQYATPKLYFGTPPGRQLQISDDISYTAGKDLVAYHQAGGGESGLHNTDFFYYDMTSDQHYQIGDIVEFRDKELVVSQKTIRLEEIQLAYNYRLSRKKGIQRRLIHNDRLSGVSLEGEVLDVKGEQVKLHLTIDKDQSKEKAHWFTFAPPTGNAMYCMPQIGTSATLYLPDADGKGAIITGCIRKNGGECEKSGDPNIRYFGTEHGSEAKLSPTGIDIVSGSKEPLKLTLEDDNGITLTSHKKLLLQADSEIIIQSEKRVVIQAESQIMIVKTGQTSGIAIENEYHILGNQVIADGSDRTSYPIYDDAPQIGTPPPPPPPEPKPPFSWGKLVGRVLAGIAVVAAVVIVAVVVVATLGAGAVVIGAVAAGAAIAGTAAVVSQAASDIARGEVSGYGAYGWAALRESTIGAISGAIFGPFGAGAVIGGKMTFGAVVNGFESVIRQTMEGEGFSLETLMNDAAIGALTAGILDSRIVKGIGGAVVKKISSVAPWIQKGIGAVGQQFSKKVDDLSKFGNKMGQKYMKEARELLDDVATSIKQAGNKLAGPVPVGPSTNVWKSSDLTPSGQQQKFWSEMEQGKKELAEQMSKNADEAIKSKGTSTRGGYGSDGQDVPYLADFHNGADEGIIRGLDDPTFYSVKNEAGGNIFVSTDKIKQKHFENIVNNAEGNVNILTGAHGTVDGALIPEKTFFDSDLGTWGNKNNVNILDINELSRDQISQIVNGKGITICGWCYSERSQDILKAMNLIK</sequence>
<keyword evidence="2" id="KW-0472">Membrane</keyword>
<dbReference type="STRING" id="494026.PGLA_04420"/>
<evidence type="ECO:0008006" key="5">
    <source>
        <dbReference type="Google" id="ProtNLM"/>
    </source>
</evidence>
<feature type="transmembrane region" description="Helical" evidence="2">
    <location>
        <begin position="531"/>
        <end position="550"/>
    </location>
</feature>
<feature type="region of interest" description="Disordered" evidence="1">
    <location>
        <begin position="714"/>
        <end position="735"/>
    </location>
</feature>
<evidence type="ECO:0000313" key="4">
    <source>
        <dbReference type="Proteomes" id="UP000076967"/>
    </source>
</evidence>
<accession>A0A168N809</accession>
<feature type="compositionally biased region" description="Pro residues" evidence="1">
    <location>
        <begin position="483"/>
        <end position="495"/>
    </location>
</feature>
<feature type="transmembrane region" description="Helical" evidence="2">
    <location>
        <begin position="502"/>
        <end position="525"/>
    </location>
</feature>
<evidence type="ECO:0000256" key="2">
    <source>
        <dbReference type="SAM" id="Phobius"/>
    </source>
</evidence>
<keyword evidence="2" id="KW-0812">Transmembrane</keyword>
<protein>
    <recommendedName>
        <fullName evidence="5">Gp5/Type VI secretion system Vgr protein OB-fold domain-containing protein</fullName>
    </recommendedName>
</protein>
<name>A0A168N809_9BACL</name>
<feature type="region of interest" description="Disordered" evidence="1">
    <location>
        <begin position="475"/>
        <end position="495"/>
    </location>
</feature>
<comment type="caution">
    <text evidence="3">The sequence shown here is derived from an EMBL/GenBank/DDBJ whole genome shotgun (WGS) entry which is preliminary data.</text>
</comment>
<dbReference type="SUPFAM" id="SSF69279">
    <property type="entry name" value="Phage tail proteins"/>
    <property type="match status" value="1"/>
</dbReference>
<dbReference type="Pfam" id="PF15656">
    <property type="entry name" value="Tox-HDC"/>
    <property type="match status" value="1"/>
</dbReference>